<dbReference type="AlphaFoldDB" id="A0A2P6MEU3"/>
<dbReference type="Pfam" id="PF13487">
    <property type="entry name" value="HD_5"/>
    <property type="match status" value="1"/>
</dbReference>
<keyword evidence="3" id="KW-1185">Reference proteome</keyword>
<dbReference type="Gene3D" id="1.10.3210.10">
    <property type="entry name" value="Hypothetical protein af1432"/>
    <property type="match status" value="1"/>
</dbReference>
<dbReference type="CDD" id="cd00077">
    <property type="entry name" value="HDc"/>
    <property type="match status" value="1"/>
</dbReference>
<evidence type="ECO:0000313" key="2">
    <source>
        <dbReference type="EMBL" id="PRO64783.1"/>
    </source>
</evidence>
<protein>
    <submittedName>
        <fullName evidence="2">Metal-dependent phosphohydrolase</fullName>
    </submittedName>
</protein>
<dbReference type="PANTHER" id="PTHR43155:SF2">
    <property type="entry name" value="CYCLIC DI-GMP PHOSPHODIESTERASE PA4108"/>
    <property type="match status" value="1"/>
</dbReference>
<reference evidence="2 3" key="1">
    <citation type="submission" date="2018-03" db="EMBL/GenBank/DDBJ databases">
        <title>Bacillus urumqiensis sp. nov., a moderately haloalkaliphilic bacterium isolated from a salt lake.</title>
        <authorList>
            <person name="Zhao B."/>
            <person name="Liao Z."/>
        </authorList>
    </citation>
    <scope>NUCLEOTIDE SEQUENCE [LARGE SCALE GENOMIC DNA]</scope>
    <source>
        <strain evidence="2 3">BZ-SZ-XJ18</strain>
    </source>
</reference>
<dbReference type="RefSeq" id="WP_105959879.1">
    <property type="nucleotide sequence ID" value="NZ_PVNS01000012.1"/>
</dbReference>
<dbReference type="OrthoDB" id="9759601at2"/>
<dbReference type="SMART" id="SM00471">
    <property type="entry name" value="HDc"/>
    <property type="match status" value="1"/>
</dbReference>
<evidence type="ECO:0000259" key="1">
    <source>
        <dbReference type="PROSITE" id="PS51832"/>
    </source>
</evidence>
<dbReference type="PANTHER" id="PTHR43155">
    <property type="entry name" value="CYCLIC DI-GMP PHOSPHODIESTERASE PA4108-RELATED"/>
    <property type="match status" value="1"/>
</dbReference>
<evidence type="ECO:0000313" key="3">
    <source>
        <dbReference type="Proteomes" id="UP000243650"/>
    </source>
</evidence>
<sequence>MRYKSLDNVNQGEKLGKNILADDGRILLHKGVVLTVGLLTKLRMMGVHSLFIEDDRFPDIDHEEVISETTKRRAVQTLSESIQYIQQDKPVNTKNVQETVTTLLDELMENKDVLIAVTDIRTQSNALFIHLLQVCLMSSMIGIQMGMNRSRLEELAVGALLHDAGKYAGPIPVRELPQGYAGNEEELKHHSWKGFNLLRKSSEISTLSAHIALAHHEHLDGTGAPRGMSEEDIHFLAKIVAVTNDYDRLTSEGEEGEDRQLFPHEAAEYIMSRTGEWYDHNVVWKFLRAVAFYPNGTQVKLSNNRTAVVTGQHKGLPQRPVVRTYERDGESFLYEEIDLAANPTVFITKVYE</sequence>
<accession>A0A2P6MEU3</accession>
<name>A0A2P6MEU3_ALKUR</name>
<feature type="domain" description="HD-GYP" evidence="1">
    <location>
        <begin position="105"/>
        <end position="302"/>
    </location>
</feature>
<organism evidence="2 3">
    <name type="scientific">Alkalicoccus urumqiensis</name>
    <name type="common">Bacillus urumqiensis</name>
    <dbReference type="NCBI Taxonomy" id="1548213"/>
    <lineage>
        <taxon>Bacteria</taxon>
        <taxon>Bacillati</taxon>
        <taxon>Bacillota</taxon>
        <taxon>Bacilli</taxon>
        <taxon>Bacillales</taxon>
        <taxon>Bacillaceae</taxon>
        <taxon>Alkalicoccus</taxon>
    </lineage>
</organism>
<dbReference type="Proteomes" id="UP000243650">
    <property type="component" value="Unassembled WGS sequence"/>
</dbReference>
<proteinExistence type="predicted"/>
<dbReference type="EMBL" id="PVNS01000012">
    <property type="protein sequence ID" value="PRO64783.1"/>
    <property type="molecule type" value="Genomic_DNA"/>
</dbReference>
<dbReference type="InterPro" id="IPR003607">
    <property type="entry name" value="HD/PDEase_dom"/>
</dbReference>
<keyword evidence="2" id="KW-0378">Hydrolase</keyword>
<dbReference type="SUPFAM" id="SSF109604">
    <property type="entry name" value="HD-domain/PDEase-like"/>
    <property type="match status" value="1"/>
</dbReference>
<dbReference type="GO" id="GO:0016787">
    <property type="term" value="F:hydrolase activity"/>
    <property type="evidence" value="ECO:0007669"/>
    <property type="project" value="UniProtKB-KW"/>
</dbReference>
<comment type="caution">
    <text evidence="2">The sequence shown here is derived from an EMBL/GenBank/DDBJ whole genome shotgun (WGS) entry which is preliminary data.</text>
</comment>
<gene>
    <name evidence="2" type="ORF">C6I21_12800</name>
</gene>
<dbReference type="InterPro" id="IPR037522">
    <property type="entry name" value="HD_GYP_dom"/>
</dbReference>
<dbReference type="PROSITE" id="PS51832">
    <property type="entry name" value="HD_GYP"/>
    <property type="match status" value="1"/>
</dbReference>